<reference evidence="1 2" key="2">
    <citation type="submission" date="2018-11" db="EMBL/GenBank/DDBJ databases">
        <authorList>
            <consortium name="Pathogen Informatics"/>
        </authorList>
    </citation>
    <scope>NUCLEOTIDE SEQUENCE [LARGE SCALE GENOMIC DNA]</scope>
    <source>
        <strain evidence="1">Dakar</strain>
        <strain evidence="2">Dakar, Senegal</strain>
    </source>
</reference>
<sequence>MNLLEARFQQVGVSVIDDLIRGEYIYENSCLKCGFTSRLPSKFLELSLKVSSKSLPDCIRDYLKVMFIFILATYINTLSWQ</sequence>
<protein>
    <submittedName>
        <fullName evidence="3">USP domain-containing protein</fullName>
    </submittedName>
</protein>
<evidence type="ECO:0000313" key="2">
    <source>
        <dbReference type="Proteomes" id="UP000279833"/>
    </source>
</evidence>
<dbReference type="SUPFAM" id="SSF54001">
    <property type="entry name" value="Cysteine proteinases"/>
    <property type="match status" value="1"/>
</dbReference>
<dbReference type="AlphaFoldDB" id="A0A183JHS5"/>
<gene>
    <name evidence="1" type="ORF">SCUD_LOCUS2249</name>
</gene>
<proteinExistence type="predicted"/>
<keyword evidence="2" id="KW-1185">Reference proteome</keyword>
<dbReference type="Gene3D" id="3.90.70.10">
    <property type="entry name" value="Cysteine proteinases"/>
    <property type="match status" value="1"/>
</dbReference>
<organism evidence="3">
    <name type="scientific">Schistosoma curassoni</name>
    <dbReference type="NCBI Taxonomy" id="6186"/>
    <lineage>
        <taxon>Eukaryota</taxon>
        <taxon>Metazoa</taxon>
        <taxon>Spiralia</taxon>
        <taxon>Lophotrochozoa</taxon>
        <taxon>Platyhelminthes</taxon>
        <taxon>Trematoda</taxon>
        <taxon>Digenea</taxon>
        <taxon>Strigeidida</taxon>
        <taxon>Schistosomatoidea</taxon>
        <taxon>Schistosomatidae</taxon>
        <taxon>Schistosoma</taxon>
    </lineage>
</organism>
<evidence type="ECO:0000313" key="1">
    <source>
        <dbReference type="EMBL" id="VDO73170.1"/>
    </source>
</evidence>
<dbReference type="WBParaSite" id="SCUD_0000224801-mRNA-1">
    <property type="protein sequence ID" value="SCUD_0000224801-mRNA-1"/>
    <property type="gene ID" value="SCUD_0000224801"/>
</dbReference>
<accession>A0A183JHS5</accession>
<reference evidence="3" key="1">
    <citation type="submission" date="2016-06" db="UniProtKB">
        <authorList>
            <consortium name="WormBaseParasite"/>
        </authorList>
    </citation>
    <scope>IDENTIFICATION</scope>
</reference>
<name>A0A183JHS5_9TREM</name>
<dbReference type="Proteomes" id="UP000279833">
    <property type="component" value="Unassembled WGS sequence"/>
</dbReference>
<dbReference type="InterPro" id="IPR038765">
    <property type="entry name" value="Papain-like_cys_pep_sf"/>
</dbReference>
<evidence type="ECO:0000313" key="3">
    <source>
        <dbReference type="WBParaSite" id="SCUD_0000224801-mRNA-1"/>
    </source>
</evidence>
<dbReference type="EMBL" id="UZAK01002106">
    <property type="protein sequence ID" value="VDO73170.1"/>
    <property type="molecule type" value="Genomic_DNA"/>
</dbReference>
<dbReference type="STRING" id="6186.A0A183JHS5"/>